<organism evidence="2">
    <name type="scientific">Thermosulfidibacter takaii</name>
    <dbReference type="NCBI Taxonomy" id="412593"/>
    <lineage>
        <taxon>Bacteria</taxon>
        <taxon>Pseudomonadati</taxon>
        <taxon>Thermosulfidibacterota</taxon>
        <taxon>Thermosulfidibacteria</taxon>
        <taxon>Thermosulfidibacterales</taxon>
        <taxon>Thermosulfidibacteraceae</taxon>
    </lineage>
</organism>
<dbReference type="PANTHER" id="PTHR12526:SF639">
    <property type="entry name" value="GLYCOSYL TRANSFERASE GROUP 1"/>
    <property type="match status" value="1"/>
</dbReference>
<dbReference type="Proteomes" id="UP000885690">
    <property type="component" value="Unassembled WGS sequence"/>
</dbReference>
<protein>
    <submittedName>
        <fullName evidence="2">Glycosyltransferase</fullName>
    </submittedName>
</protein>
<evidence type="ECO:0000313" key="2">
    <source>
        <dbReference type="EMBL" id="HDD53364.1"/>
    </source>
</evidence>
<proteinExistence type="predicted"/>
<evidence type="ECO:0000259" key="1">
    <source>
        <dbReference type="Pfam" id="PF13439"/>
    </source>
</evidence>
<comment type="caution">
    <text evidence="2">The sequence shown here is derived from an EMBL/GenBank/DDBJ whole genome shotgun (WGS) entry which is preliminary data.</text>
</comment>
<sequence>MRVLRVLHNLEIGGVQRQLLNLAPHLLKEMELHICSLGGGGALEASFEELGIKVCHVDLGWKYSPLGIAKLSRIISRGGYDLVHVHRMESIVFPVVVASLGAKVPVVVHHHFLYKWLSQRKKLLESWATRRALGVLAVSHPVMEHSCRELGIPPHRMMVVYNGVKGDRIPLKSRDPWLVGMVARMVRHKRVDTFLHAAARLVSIFPTVKFKLVGGGEREGRYRELAKELALEGKVVFTGSVLEVEGEAERFAIGVLPSENEGLPNTLLEYGALGLPMVASSIPQNREVVEEGREGLLVPAGDHNALAQALAALLLNRALAKRSEKMAKRRAEKFNLSRTKRNLITSYHRLLKTKVPSSSPEDIGS</sequence>
<dbReference type="SUPFAM" id="SSF53756">
    <property type="entry name" value="UDP-Glycosyltransferase/glycogen phosphorylase"/>
    <property type="match status" value="1"/>
</dbReference>
<dbReference type="EMBL" id="DQWS01000179">
    <property type="protein sequence ID" value="HDD53364.1"/>
    <property type="molecule type" value="Genomic_DNA"/>
</dbReference>
<name>A0A7C0U6M1_9BACT</name>
<dbReference type="GO" id="GO:0016757">
    <property type="term" value="F:glycosyltransferase activity"/>
    <property type="evidence" value="ECO:0007669"/>
    <property type="project" value="TreeGrafter"/>
</dbReference>
<dbReference type="Pfam" id="PF13692">
    <property type="entry name" value="Glyco_trans_1_4"/>
    <property type="match status" value="1"/>
</dbReference>
<reference evidence="2" key="1">
    <citation type="journal article" date="2020" name="mSystems">
        <title>Genome- and Community-Level Interaction Insights into Carbon Utilization and Element Cycling Functions of Hydrothermarchaeota in Hydrothermal Sediment.</title>
        <authorList>
            <person name="Zhou Z."/>
            <person name="Liu Y."/>
            <person name="Xu W."/>
            <person name="Pan J."/>
            <person name="Luo Z.H."/>
            <person name="Li M."/>
        </authorList>
    </citation>
    <scope>NUCLEOTIDE SEQUENCE [LARGE SCALE GENOMIC DNA]</scope>
    <source>
        <strain evidence="2">HyVt-115</strain>
    </source>
</reference>
<accession>A0A7C0U6M1</accession>
<dbReference type="Pfam" id="PF13439">
    <property type="entry name" value="Glyco_transf_4"/>
    <property type="match status" value="1"/>
</dbReference>
<dbReference type="Gene3D" id="3.40.50.2000">
    <property type="entry name" value="Glycogen Phosphorylase B"/>
    <property type="match status" value="2"/>
</dbReference>
<gene>
    <name evidence="2" type="ORF">ENF32_04785</name>
</gene>
<feature type="domain" description="Glycosyltransferase subfamily 4-like N-terminal" evidence="1">
    <location>
        <begin position="12"/>
        <end position="165"/>
    </location>
</feature>
<dbReference type="AlphaFoldDB" id="A0A7C0U6M1"/>
<dbReference type="InterPro" id="IPR028098">
    <property type="entry name" value="Glyco_trans_4-like_N"/>
</dbReference>
<dbReference type="PANTHER" id="PTHR12526">
    <property type="entry name" value="GLYCOSYLTRANSFERASE"/>
    <property type="match status" value="1"/>
</dbReference>